<dbReference type="Proteomes" id="UP000289708">
    <property type="component" value="Unassembled WGS sequence"/>
</dbReference>
<protein>
    <submittedName>
        <fullName evidence="2">Uncharacterized protein</fullName>
    </submittedName>
</protein>
<keyword evidence="3" id="KW-1185">Reference proteome</keyword>
<dbReference type="EMBL" id="RYFI01000009">
    <property type="protein sequence ID" value="RXF73335.1"/>
    <property type="molecule type" value="Genomic_DNA"/>
</dbReference>
<accession>A0A4Q0MIU4</accession>
<feature type="chain" id="PRO_5020516779" evidence="1">
    <location>
        <begin position="25"/>
        <end position="97"/>
    </location>
</feature>
<dbReference type="AlphaFoldDB" id="A0A4Q0MIU4"/>
<sequence>MKGLLLSTTFAAGLGALAMGPANAAPISTHGVIVAPAGATDVACRTVKRVVVRNGVRRVTTTKDCGRTVVKRRRVYRNGRYYYEPYGPSVGIGINIR</sequence>
<evidence type="ECO:0000313" key="3">
    <source>
        <dbReference type="Proteomes" id="UP000289708"/>
    </source>
</evidence>
<dbReference type="RefSeq" id="WP_128777528.1">
    <property type="nucleotide sequence ID" value="NZ_RYFI01000009.1"/>
</dbReference>
<organism evidence="2 3">
    <name type="scientific">Hansschlegelia zhihuaiae</name>
    <dbReference type="NCBI Taxonomy" id="405005"/>
    <lineage>
        <taxon>Bacteria</taxon>
        <taxon>Pseudomonadati</taxon>
        <taxon>Pseudomonadota</taxon>
        <taxon>Alphaproteobacteria</taxon>
        <taxon>Hyphomicrobiales</taxon>
        <taxon>Methylopilaceae</taxon>
        <taxon>Hansschlegelia</taxon>
    </lineage>
</organism>
<proteinExistence type="predicted"/>
<reference evidence="2 3" key="1">
    <citation type="submission" date="2018-12" db="EMBL/GenBank/DDBJ databases">
        <title>bacterium Hansschlegelia zhihuaiae S113.</title>
        <authorList>
            <person name="He J."/>
        </authorList>
    </citation>
    <scope>NUCLEOTIDE SEQUENCE [LARGE SCALE GENOMIC DNA]</scope>
    <source>
        <strain evidence="2 3">S 113</strain>
    </source>
</reference>
<name>A0A4Q0MIU4_9HYPH</name>
<feature type="signal peptide" evidence="1">
    <location>
        <begin position="1"/>
        <end position="24"/>
    </location>
</feature>
<gene>
    <name evidence="2" type="ORF">EK403_10945</name>
</gene>
<evidence type="ECO:0000313" key="2">
    <source>
        <dbReference type="EMBL" id="RXF73335.1"/>
    </source>
</evidence>
<keyword evidence="1" id="KW-0732">Signal</keyword>
<comment type="caution">
    <text evidence="2">The sequence shown here is derived from an EMBL/GenBank/DDBJ whole genome shotgun (WGS) entry which is preliminary data.</text>
</comment>
<evidence type="ECO:0000256" key="1">
    <source>
        <dbReference type="SAM" id="SignalP"/>
    </source>
</evidence>